<evidence type="ECO:0000259" key="4">
    <source>
        <dbReference type="PROSITE" id="PS50949"/>
    </source>
</evidence>
<evidence type="ECO:0000256" key="3">
    <source>
        <dbReference type="ARBA" id="ARBA00023163"/>
    </source>
</evidence>
<dbReference type="SMART" id="SM00895">
    <property type="entry name" value="FCD"/>
    <property type="match status" value="1"/>
</dbReference>
<dbReference type="InterPro" id="IPR011711">
    <property type="entry name" value="GntR_C"/>
</dbReference>
<comment type="caution">
    <text evidence="5">The sequence shown here is derived from an EMBL/GenBank/DDBJ whole genome shotgun (WGS) entry which is preliminary data.</text>
</comment>
<dbReference type="InterPro" id="IPR008920">
    <property type="entry name" value="TF_FadR/GntR_C"/>
</dbReference>
<dbReference type="SUPFAM" id="SSF46785">
    <property type="entry name" value="Winged helix' DNA-binding domain"/>
    <property type="match status" value="1"/>
</dbReference>
<accession>A0ABW3C557</accession>
<dbReference type="PANTHER" id="PTHR43537">
    <property type="entry name" value="TRANSCRIPTIONAL REGULATOR, GNTR FAMILY"/>
    <property type="match status" value="1"/>
</dbReference>
<sequence length="231" mass="25605">MSVQSVPDGPSEPRSLLKTTITQTIRDWIIQGRRKPGEQLSDKEIALELNASRTPVREALLQLQSEGLVEVRPQRGTYVFNPDAEEIAEICIARGLFEADALRLGMQSDPDKLIVALGRIVAQAAIAVEKSDLETVEALDTSFHETLLRLSGNRYLLESYSRLALKMRALRHRLPSSRARMAEAISQHRRIVDLIAVGAVDEAVQSIADHVRNVQQVLVANIEQPANDDAD</sequence>
<dbReference type="CDD" id="cd07377">
    <property type="entry name" value="WHTH_GntR"/>
    <property type="match status" value="1"/>
</dbReference>
<dbReference type="InterPro" id="IPR036390">
    <property type="entry name" value="WH_DNA-bd_sf"/>
</dbReference>
<dbReference type="PROSITE" id="PS50949">
    <property type="entry name" value="HTH_GNTR"/>
    <property type="match status" value="1"/>
</dbReference>
<gene>
    <name evidence="5" type="ORF">ACFQ00_12140</name>
</gene>
<dbReference type="EMBL" id="JBHTIK010000006">
    <property type="protein sequence ID" value="MFD0849078.1"/>
    <property type="molecule type" value="Genomic_DNA"/>
</dbReference>
<dbReference type="SUPFAM" id="SSF48008">
    <property type="entry name" value="GntR ligand-binding domain-like"/>
    <property type="match status" value="1"/>
</dbReference>
<evidence type="ECO:0000256" key="2">
    <source>
        <dbReference type="ARBA" id="ARBA00023125"/>
    </source>
</evidence>
<keyword evidence="2" id="KW-0238">DNA-binding</keyword>
<dbReference type="Proteomes" id="UP001597124">
    <property type="component" value="Unassembled WGS sequence"/>
</dbReference>
<protein>
    <submittedName>
        <fullName evidence="5">GntR family transcriptional regulator</fullName>
    </submittedName>
</protein>
<dbReference type="PRINTS" id="PR00035">
    <property type="entry name" value="HTHGNTR"/>
</dbReference>
<reference evidence="6" key="1">
    <citation type="journal article" date="2019" name="Int. J. Syst. Evol. Microbiol.">
        <title>The Global Catalogue of Microorganisms (GCM) 10K type strain sequencing project: providing services to taxonomists for standard genome sequencing and annotation.</title>
        <authorList>
            <consortium name="The Broad Institute Genomics Platform"/>
            <consortium name="The Broad Institute Genome Sequencing Center for Infectious Disease"/>
            <person name="Wu L."/>
            <person name="Ma J."/>
        </authorList>
    </citation>
    <scope>NUCLEOTIDE SEQUENCE [LARGE SCALE GENOMIC DNA]</scope>
    <source>
        <strain evidence="6">CCUG 52537</strain>
    </source>
</reference>
<evidence type="ECO:0000313" key="5">
    <source>
        <dbReference type="EMBL" id="MFD0849078.1"/>
    </source>
</evidence>
<dbReference type="Gene3D" id="1.10.10.10">
    <property type="entry name" value="Winged helix-like DNA-binding domain superfamily/Winged helix DNA-binding domain"/>
    <property type="match status" value="1"/>
</dbReference>
<keyword evidence="1" id="KW-0805">Transcription regulation</keyword>
<dbReference type="PANTHER" id="PTHR43537:SF51">
    <property type="entry name" value="HTH-TYPE TRANSCRIPTIONAL REGULATOR LGOR-RELATED"/>
    <property type="match status" value="1"/>
</dbReference>
<dbReference type="Gene3D" id="1.20.120.530">
    <property type="entry name" value="GntR ligand-binding domain-like"/>
    <property type="match status" value="1"/>
</dbReference>
<name>A0ABW3C557_SPHXN</name>
<dbReference type="Pfam" id="PF00392">
    <property type="entry name" value="GntR"/>
    <property type="match status" value="1"/>
</dbReference>
<proteinExistence type="predicted"/>
<dbReference type="RefSeq" id="WP_381491057.1">
    <property type="nucleotide sequence ID" value="NZ_JBHTIK010000006.1"/>
</dbReference>
<evidence type="ECO:0000313" key="6">
    <source>
        <dbReference type="Proteomes" id="UP001597124"/>
    </source>
</evidence>
<dbReference type="InterPro" id="IPR000524">
    <property type="entry name" value="Tscrpt_reg_HTH_GntR"/>
</dbReference>
<keyword evidence="3" id="KW-0804">Transcription</keyword>
<dbReference type="InterPro" id="IPR036388">
    <property type="entry name" value="WH-like_DNA-bd_sf"/>
</dbReference>
<evidence type="ECO:0000256" key="1">
    <source>
        <dbReference type="ARBA" id="ARBA00023015"/>
    </source>
</evidence>
<feature type="domain" description="HTH gntR-type" evidence="4">
    <location>
        <begin position="15"/>
        <end position="82"/>
    </location>
</feature>
<keyword evidence="6" id="KW-1185">Reference proteome</keyword>
<organism evidence="5 6">
    <name type="scientific">Sphingosinicella xenopeptidilytica</name>
    <dbReference type="NCBI Taxonomy" id="364098"/>
    <lineage>
        <taxon>Bacteria</taxon>
        <taxon>Pseudomonadati</taxon>
        <taxon>Pseudomonadota</taxon>
        <taxon>Alphaproteobacteria</taxon>
        <taxon>Sphingomonadales</taxon>
        <taxon>Sphingosinicellaceae</taxon>
        <taxon>Sphingosinicella</taxon>
    </lineage>
</organism>
<dbReference type="Pfam" id="PF07729">
    <property type="entry name" value="FCD"/>
    <property type="match status" value="1"/>
</dbReference>
<dbReference type="SMART" id="SM00345">
    <property type="entry name" value="HTH_GNTR"/>
    <property type="match status" value="1"/>
</dbReference>